<dbReference type="InterPro" id="IPR000387">
    <property type="entry name" value="Tyr_Pase_dom"/>
</dbReference>
<dbReference type="PRINTS" id="PR00700">
    <property type="entry name" value="PRTYPHPHTASE"/>
</dbReference>
<reference evidence="11 12" key="1">
    <citation type="submission" date="2024-11" db="EMBL/GenBank/DDBJ databases">
        <title>Chromosome-level genome assembly of the freshwater bivalve Anodonta woodiana.</title>
        <authorList>
            <person name="Chen X."/>
        </authorList>
    </citation>
    <scope>NUCLEOTIDE SEQUENCE [LARGE SCALE GENOMIC DNA]</scope>
    <source>
        <strain evidence="11">MN2024</strain>
        <tissue evidence="11">Gills</tissue>
    </source>
</reference>
<comment type="catalytic activity">
    <reaction evidence="7">
        <text>O-phospho-L-tyrosyl-[protein] + H2O = L-tyrosyl-[protein] + phosphate</text>
        <dbReference type="Rhea" id="RHEA:10684"/>
        <dbReference type="Rhea" id="RHEA-COMP:10136"/>
        <dbReference type="Rhea" id="RHEA-COMP:20101"/>
        <dbReference type="ChEBI" id="CHEBI:15377"/>
        <dbReference type="ChEBI" id="CHEBI:43474"/>
        <dbReference type="ChEBI" id="CHEBI:46858"/>
        <dbReference type="ChEBI" id="CHEBI:61978"/>
        <dbReference type="EC" id="3.1.3.48"/>
    </reaction>
</comment>
<dbReference type="PANTHER" id="PTHR19134:SF449">
    <property type="entry name" value="TYROSINE-PROTEIN PHOSPHATASE 1"/>
    <property type="match status" value="1"/>
</dbReference>
<dbReference type="Pfam" id="PF00102">
    <property type="entry name" value="Y_phosphatase"/>
    <property type="match status" value="3"/>
</dbReference>
<dbReference type="SUPFAM" id="SSF52799">
    <property type="entry name" value="(Phosphotyrosine protein) phosphatases II"/>
    <property type="match status" value="2"/>
</dbReference>
<dbReference type="SMART" id="SM00404">
    <property type="entry name" value="PTPc_motif"/>
    <property type="match status" value="2"/>
</dbReference>
<dbReference type="InterPro" id="IPR029021">
    <property type="entry name" value="Prot-tyrosine_phosphatase-like"/>
</dbReference>
<dbReference type="AlphaFoldDB" id="A0ABD3WY13"/>
<keyword evidence="8" id="KW-1133">Transmembrane helix</keyword>
<dbReference type="PROSITE" id="PS50055">
    <property type="entry name" value="TYR_PHOSPHATASE_PTP"/>
    <property type="match status" value="2"/>
</dbReference>
<dbReference type="PROSITE" id="PS00383">
    <property type="entry name" value="TYR_PHOSPHATASE_1"/>
    <property type="match status" value="2"/>
</dbReference>
<dbReference type="FunFam" id="3.90.190.10:FF:000102">
    <property type="entry name" value="Receptor-type tyrosine-protein phosphatase"/>
    <property type="match status" value="1"/>
</dbReference>
<dbReference type="SMART" id="SM00607">
    <property type="entry name" value="FTP"/>
    <property type="match status" value="1"/>
</dbReference>
<dbReference type="Proteomes" id="UP001634394">
    <property type="component" value="Unassembled WGS sequence"/>
</dbReference>
<evidence type="ECO:0000256" key="8">
    <source>
        <dbReference type="SAM" id="Phobius"/>
    </source>
</evidence>
<evidence type="ECO:0000313" key="12">
    <source>
        <dbReference type="Proteomes" id="UP001634394"/>
    </source>
</evidence>
<dbReference type="PANTHER" id="PTHR19134">
    <property type="entry name" value="RECEPTOR-TYPE TYROSINE-PROTEIN PHOSPHATASE"/>
    <property type="match status" value="1"/>
</dbReference>
<feature type="domain" description="Tyrosine-protein phosphatase" evidence="9">
    <location>
        <begin position="918"/>
        <end position="1180"/>
    </location>
</feature>
<evidence type="ECO:0000256" key="2">
    <source>
        <dbReference type="ARBA" id="ARBA00022723"/>
    </source>
</evidence>
<dbReference type="EMBL" id="JBJQND010000004">
    <property type="protein sequence ID" value="KAL3878261.1"/>
    <property type="molecule type" value="Genomic_DNA"/>
</dbReference>
<proteinExistence type="predicted"/>
<evidence type="ECO:0000256" key="3">
    <source>
        <dbReference type="ARBA" id="ARBA00022801"/>
    </source>
</evidence>
<evidence type="ECO:0000256" key="4">
    <source>
        <dbReference type="ARBA" id="ARBA00022837"/>
    </source>
</evidence>
<dbReference type="EC" id="3.1.3.48" evidence="1"/>
<dbReference type="InterPro" id="IPR000242">
    <property type="entry name" value="PTP_cat"/>
</dbReference>
<keyword evidence="2" id="KW-0479">Metal-binding</keyword>
<sequence length="1180" mass="132836">MEEICHTLSGTEKEQDVIKLLCWTTANRYRPLFTDSFCPRGGFNNDQPQFGPGCRYMCHCVGDGQCDNVTGVCPGGCDAGWMGPGCQYGDIAYQKQVKQLLSGKFIDGSMATDGVIESCIGPTTRMEVDLKDTYRISGLVITPIMGVSLQDFEVTVRNYSLDPHSDFAQICFQQNTTEQLNTKIDVLCITEVVGRYLLIRTLDNATTITLCDVRVYGGRSLAYRRNASQSSTSWTDYGYGVASRALDGDVSTNFVSSSCTHTLEETSTWWRVNLEIVYDIMRIVLYNRQDCCAERLSGFSVSFATNNNFSLVFQYPEKTPMAMTEITTLSDDLALAVEISLRNRTSPTALTLCEVFVFGDCQNNVCGWTCDTYCYCDGPIAKENKIQATCPGKCITGWWGRSCNNACDTNCIGNTCNQRDGHCMGCARGKWGHLCDNNCTNCLDNTRCGIYDGICTIGCASGLYGINCSEPCGHCAGDGSCNRSTGACIHGLQREETSIKIGVLLGGALGAAGLLIMIIIVAIIVWRRRNGSFRAKHYHSKQSDPNIPESQLFSNIYENTGAFKPEETKSVMKPERKRSFSKIETDIDGNVSSIQLDVAGETIDQQSSRSDDADVKISVESINKESLGNMDEGDQQNIYYNTGINDKRSGKKIAVQDLSEYINSGIHRSNCIEDEFKTLLSGPQHEMSIALKLTNKQKNRYKGMYAYDKNRVILETLPDDPDTDYINASFINGYKKDKAYIAAQGTIAANVNDYWRMIWQYDIQQIVMLTGLIEQGKSDSTKQKTVHQFHFTSWPDRGVPDTAYSLVQFWNKVRHSDCTHHSPILVHCSAGIGRTGTYIALDYSFDEGREEGYVNIFECVNNLRQQRVGLVQTAEQYVYLHEVILEAFQDTANDMSIDDLKLHYAQMRRNPGMTQAKLLTEFEKLQEDLRIYFERDRMRVTKDESSGQKDEFMDGKLPENKTKNRFKNILPSKRYRPFLSSFVPGRNDYINAVCLPTRKNGRGLIVTQMPLPDTVIDFWRLVYDYEVQSIVMLNDANMPEEEVGVYWPENGETSGHGPFVVTITSNVQKDSHAESMLHVSKHGEERTLSLKQFACSVWRLNDAVPKSIDGFVNLIEDVEDWKRQSGERPILVHCMNGAERSGLFCVLWCALEKLWSDREVAIRSIVRQMRIRRQHIIPNF</sequence>
<dbReference type="InterPro" id="IPR006585">
    <property type="entry name" value="FTP1"/>
</dbReference>
<dbReference type="SUPFAM" id="SSF49785">
    <property type="entry name" value="Galactose-binding domain-like"/>
    <property type="match status" value="2"/>
</dbReference>
<dbReference type="GO" id="GO:0004725">
    <property type="term" value="F:protein tyrosine phosphatase activity"/>
    <property type="evidence" value="ECO:0007669"/>
    <property type="project" value="UniProtKB-EC"/>
</dbReference>
<keyword evidence="4" id="KW-0106">Calcium</keyword>
<evidence type="ECO:0000313" key="11">
    <source>
        <dbReference type="EMBL" id="KAL3878261.1"/>
    </source>
</evidence>
<dbReference type="InterPro" id="IPR003595">
    <property type="entry name" value="Tyr_Pase_cat"/>
</dbReference>
<keyword evidence="6" id="KW-1015">Disulfide bond</keyword>
<name>A0ABD3WY13_SINWO</name>
<evidence type="ECO:0000256" key="1">
    <source>
        <dbReference type="ARBA" id="ARBA00013064"/>
    </source>
</evidence>
<keyword evidence="3" id="KW-0378">Hydrolase</keyword>
<evidence type="ECO:0000259" key="10">
    <source>
        <dbReference type="PROSITE" id="PS50056"/>
    </source>
</evidence>
<dbReference type="SMART" id="SM00194">
    <property type="entry name" value="PTPc"/>
    <property type="match status" value="2"/>
</dbReference>
<dbReference type="InterPro" id="IPR008979">
    <property type="entry name" value="Galactose-bd-like_sf"/>
</dbReference>
<comment type="caution">
    <text evidence="11">The sequence shown here is derived from an EMBL/GenBank/DDBJ whole genome shotgun (WGS) entry which is preliminary data.</text>
</comment>
<organism evidence="11 12">
    <name type="scientific">Sinanodonta woodiana</name>
    <name type="common">Chinese pond mussel</name>
    <name type="synonym">Anodonta woodiana</name>
    <dbReference type="NCBI Taxonomy" id="1069815"/>
    <lineage>
        <taxon>Eukaryota</taxon>
        <taxon>Metazoa</taxon>
        <taxon>Spiralia</taxon>
        <taxon>Lophotrochozoa</taxon>
        <taxon>Mollusca</taxon>
        <taxon>Bivalvia</taxon>
        <taxon>Autobranchia</taxon>
        <taxon>Heteroconchia</taxon>
        <taxon>Palaeoheterodonta</taxon>
        <taxon>Unionida</taxon>
        <taxon>Unionoidea</taxon>
        <taxon>Unionidae</taxon>
        <taxon>Unioninae</taxon>
        <taxon>Sinanodonta</taxon>
    </lineage>
</organism>
<evidence type="ECO:0000256" key="7">
    <source>
        <dbReference type="ARBA" id="ARBA00051722"/>
    </source>
</evidence>
<accession>A0ABD3WY13</accession>
<feature type="transmembrane region" description="Helical" evidence="8">
    <location>
        <begin position="501"/>
        <end position="526"/>
    </location>
</feature>
<evidence type="ECO:0000256" key="5">
    <source>
        <dbReference type="ARBA" id="ARBA00022912"/>
    </source>
</evidence>
<keyword evidence="5" id="KW-0904">Protein phosphatase</keyword>
<dbReference type="InterPro" id="IPR050348">
    <property type="entry name" value="Protein-Tyr_Phosphatase"/>
</dbReference>
<keyword evidence="12" id="KW-1185">Reference proteome</keyword>
<feature type="non-terminal residue" evidence="11">
    <location>
        <position position="1180"/>
    </location>
</feature>
<protein>
    <recommendedName>
        <fullName evidence="1">protein-tyrosine-phosphatase</fullName>
        <ecNumber evidence="1">3.1.3.48</ecNumber>
    </recommendedName>
</protein>
<dbReference type="PROSITE" id="PS50056">
    <property type="entry name" value="TYR_PHOSPHATASE_2"/>
    <property type="match status" value="2"/>
</dbReference>
<keyword evidence="8" id="KW-0812">Transmembrane</keyword>
<dbReference type="Gene3D" id="3.90.190.10">
    <property type="entry name" value="Protein tyrosine phosphatase superfamily"/>
    <property type="match status" value="3"/>
</dbReference>
<dbReference type="CDD" id="cd00047">
    <property type="entry name" value="PTPc"/>
    <property type="match status" value="1"/>
</dbReference>
<evidence type="ECO:0000259" key="9">
    <source>
        <dbReference type="PROSITE" id="PS50055"/>
    </source>
</evidence>
<dbReference type="GO" id="GO:0046872">
    <property type="term" value="F:metal ion binding"/>
    <property type="evidence" value="ECO:0007669"/>
    <property type="project" value="UniProtKB-KW"/>
</dbReference>
<gene>
    <name evidence="11" type="ORF">ACJMK2_030626</name>
</gene>
<dbReference type="Gene3D" id="2.60.120.260">
    <property type="entry name" value="Galactose-binding domain-like"/>
    <property type="match status" value="2"/>
</dbReference>
<evidence type="ECO:0000256" key="6">
    <source>
        <dbReference type="ARBA" id="ARBA00023157"/>
    </source>
</evidence>
<feature type="domain" description="Tyrosine-protein phosphatase" evidence="9">
    <location>
        <begin position="672"/>
        <end position="887"/>
    </location>
</feature>
<feature type="domain" description="Tyrosine specific protein phosphatases" evidence="10">
    <location>
        <begin position="1109"/>
        <end position="1180"/>
    </location>
</feature>
<dbReference type="InterPro" id="IPR016130">
    <property type="entry name" value="Tyr_Pase_AS"/>
</dbReference>
<dbReference type="Pfam" id="PF22633">
    <property type="entry name" value="F5_F8_type_C_2"/>
    <property type="match status" value="1"/>
</dbReference>
<feature type="domain" description="Tyrosine specific protein phosphatases" evidence="10">
    <location>
        <begin position="807"/>
        <end position="878"/>
    </location>
</feature>
<keyword evidence="8" id="KW-0472">Membrane</keyword>